<proteinExistence type="predicted"/>
<evidence type="ECO:0000313" key="2">
    <source>
        <dbReference type="EMBL" id="VDO71453.1"/>
    </source>
</evidence>
<gene>
    <name evidence="2" type="ORF">SMTD_LOCUS589</name>
</gene>
<accession>A0A183NEQ3</accession>
<feature type="non-terminal residue" evidence="2">
    <location>
        <position position="1"/>
    </location>
</feature>
<organism evidence="2 3">
    <name type="scientific">Schistosoma mattheei</name>
    <dbReference type="NCBI Taxonomy" id="31246"/>
    <lineage>
        <taxon>Eukaryota</taxon>
        <taxon>Metazoa</taxon>
        <taxon>Spiralia</taxon>
        <taxon>Lophotrochozoa</taxon>
        <taxon>Platyhelminthes</taxon>
        <taxon>Trematoda</taxon>
        <taxon>Digenea</taxon>
        <taxon>Strigeidida</taxon>
        <taxon>Schistosomatoidea</taxon>
        <taxon>Schistosomatidae</taxon>
        <taxon>Schistosoma</taxon>
    </lineage>
</organism>
<dbReference type="AlphaFoldDB" id="A0A183NEQ3"/>
<dbReference type="Proteomes" id="UP000269396">
    <property type="component" value="Unassembled WGS sequence"/>
</dbReference>
<feature type="region of interest" description="Disordered" evidence="1">
    <location>
        <begin position="1"/>
        <end position="21"/>
    </location>
</feature>
<evidence type="ECO:0000313" key="3">
    <source>
        <dbReference type="Proteomes" id="UP000269396"/>
    </source>
</evidence>
<evidence type="ECO:0000256" key="1">
    <source>
        <dbReference type="SAM" id="MobiDB-lite"/>
    </source>
</evidence>
<name>A0A183NEQ3_9TREM</name>
<keyword evidence="3" id="KW-1185">Reference proteome</keyword>
<feature type="compositionally biased region" description="Basic and acidic residues" evidence="1">
    <location>
        <begin position="66"/>
        <end position="81"/>
    </location>
</feature>
<feature type="region of interest" description="Disordered" evidence="1">
    <location>
        <begin position="52"/>
        <end position="90"/>
    </location>
</feature>
<reference evidence="2 3" key="1">
    <citation type="submission" date="2018-11" db="EMBL/GenBank/DDBJ databases">
        <authorList>
            <consortium name="Pathogen Informatics"/>
        </authorList>
    </citation>
    <scope>NUCLEOTIDE SEQUENCE [LARGE SCALE GENOMIC DNA]</scope>
    <source>
        <strain>Denwood</strain>
        <strain evidence="3">Zambia</strain>
    </source>
</reference>
<sequence length="141" mass="15534">QQQPTVGENKPDSSGGRNQEKALEVVGTLIEANTLLRYKASPYLKSSMLKEKRKIKEHIPPGNGNSHEKNEQELDGTRKEGPGQSGLENVGRRSMLHWEYQANVGDSCSGNAIPGVLKLFFNLLQDDYGLALFASFIVMCS</sequence>
<dbReference type="EMBL" id="UZAL01000537">
    <property type="protein sequence ID" value="VDO71453.1"/>
    <property type="molecule type" value="Genomic_DNA"/>
</dbReference>
<protein>
    <submittedName>
        <fullName evidence="2">Uncharacterized protein</fullName>
    </submittedName>
</protein>